<keyword evidence="5" id="KW-0597">Phosphoprotein</keyword>
<evidence type="ECO:0000256" key="3">
    <source>
        <dbReference type="ARBA" id="ARBA00012438"/>
    </source>
</evidence>
<dbReference type="Proteomes" id="UP000064967">
    <property type="component" value="Chromosome"/>
</dbReference>
<dbReference type="Pfam" id="PF02518">
    <property type="entry name" value="HATPase_c"/>
    <property type="match status" value="1"/>
</dbReference>
<dbReference type="PANTHER" id="PTHR44936:SF10">
    <property type="entry name" value="SENSOR PROTEIN RSTB"/>
    <property type="match status" value="1"/>
</dbReference>
<dbReference type="PROSITE" id="PS50109">
    <property type="entry name" value="HIS_KIN"/>
    <property type="match status" value="1"/>
</dbReference>
<dbReference type="PRINTS" id="PR00344">
    <property type="entry name" value="BCTRLSENSOR"/>
</dbReference>
<dbReference type="PATRIC" id="fig|1391654.3.peg.7058"/>
<name>A0A0K1Q3E7_9BACT</name>
<keyword evidence="10" id="KW-1133">Transmembrane helix</keyword>
<dbReference type="InterPro" id="IPR036097">
    <property type="entry name" value="HisK_dim/P_sf"/>
</dbReference>
<dbReference type="GO" id="GO:0005524">
    <property type="term" value="F:ATP binding"/>
    <property type="evidence" value="ECO:0007669"/>
    <property type="project" value="UniProtKB-KW"/>
</dbReference>
<dbReference type="EC" id="2.7.13.3" evidence="3"/>
<reference evidence="13 14" key="1">
    <citation type="submission" date="2015-08" db="EMBL/GenBank/DDBJ databases">
        <authorList>
            <person name="Babu N.S."/>
            <person name="Beckwith C.J."/>
            <person name="Beseler K.G."/>
            <person name="Brison A."/>
            <person name="Carone J.V."/>
            <person name="Caskin T.P."/>
            <person name="Diamond M."/>
            <person name="Durham M.E."/>
            <person name="Foxe J.M."/>
            <person name="Go M."/>
            <person name="Henderson B.A."/>
            <person name="Jones I.B."/>
            <person name="McGettigan J.A."/>
            <person name="Micheletti S.J."/>
            <person name="Nasrallah M.E."/>
            <person name="Ortiz D."/>
            <person name="Piller C.R."/>
            <person name="Privatt S.R."/>
            <person name="Schneider S.L."/>
            <person name="Sharp S."/>
            <person name="Smith T.C."/>
            <person name="Stanton J.D."/>
            <person name="Ullery H.E."/>
            <person name="Wilson R.J."/>
            <person name="Serrano M.G."/>
            <person name="Buck G."/>
            <person name="Lee V."/>
            <person name="Wang Y."/>
            <person name="Carvalho R."/>
            <person name="Voegtly L."/>
            <person name="Shi R."/>
            <person name="Duckworth R."/>
            <person name="Johnson A."/>
            <person name="Loviza R."/>
            <person name="Walstead R."/>
            <person name="Shah Z."/>
            <person name="Kiflezghi M."/>
            <person name="Wade K."/>
            <person name="Ball S.L."/>
            <person name="Bradley K.W."/>
            <person name="Asai D.J."/>
            <person name="Bowman C.A."/>
            <person name="Russell D.A."/>
            <person name="Pope W.H."/>
            <person name="Jacobs-Sera D."/>
            <person name="Hendrix R.W."/>
            <person name="Hatfull G.F."/>
        </authorList>
    </citation>
    <scope>NUCLEOTIDE SEQUENCE [LARGE SCALE GENOMIC DNA]</scope>
    <source>
        <strain evidence="13 14">DSM 27648</strain>
    </source>
</reference>
<evidence type="ECO:0000256" key="8">
    <source>
        <dbReference type="ARBA" id="ARBA00022777"/>
    </source>
</evidence>
<dbReference type="Gene3D" id="1.10.287.130">
    <property type="match status" value="1"/>
</dbReference>
<evidence type="ECO:0000256" key="10">
    <source>
        <dbReference type="SAM" id="Phobius"/>
    </source>
</evidence>
<protein>
    <recommendedName>
        <fullName evidence="3">histidine kinase</fullName>
        <ecNumber evidence="3">2.7.13.3</ecNumber>
    </recommendedName>
</protein>
<dbReference type="CDD" id="cd00075">
    <property type="entry name" value="HATPase"/>
    <property type="match status" value="1"/>
</dbReference>
<dbReference type="InterPro" id="IPR036890">
    <property type="entry name" value="HATPase_C_sf"/>
</dbReference>
<dbReference type="Pfam" id="PF00672">
    <property type="entry name" value="HAMP"/>
    <property type="match status" value="1"/>
</dbReference>
<dbReference type="InterPro" id="IPR003660">
    <property type="entry name" value="HAMP_dom"/>
</dbReference>
<keyword evidence="9" id="KW-0067">ATP-binding</keyword>
<feature type="transmembrane region" description="Helical" evidence="10">
    <location>
        <begin position="7"/>
        <end position="32"/>
    </location>
</feature>
<keyword evidence="14" id="KW-1185">Reference proteome</keyword>
<keyword evidence="6" id="KW-0808">Transferase</keyword>
<dbReference type="SMART" id="SM00387">
    <property type="entry name" value="HATPase_c"/>
    <property type="match status" value="1"/>
</dbReference>
<evidence type="ECO:0000256" key="1">
    <source>
        <dbReference type="ARBA" id="ARBA00000085"/>
    </source>
</evidence>
<dbReference type="KEGG" id="llu:AKJ09_06952"/>
<gene>
    <name evidence="13" type="ORF">AKJ09_06952</name>
</gene>
<dbReference type="PANTHER" id="PTHR44936">
    <property type="entry name" value="SENSOR PROTEIN CREC"/>
    <property type="match status" value="1"/>
</dbReference>
<evidence type="ECO:0000256" key="9">
    <source>
        <dbReference type="ARBA" id="ARBA00022840"/>
    </source>
</evidence>
<dbReference type="SUPFAM" id="SSF55874">
    <property type="entry name" value="ATPase domain of HSP90 chaperone/DNA topoisomerase II/histidine kinase"/>
    <property type="match status" value="1"/>
</dbReference>
<dbReference type="InterPro" id="IPR003661">
    <property type="entry name" value="HisK_dim/P_dom"/>
</dbReference>
<keyword evidence="7" id="KW-0547">Nucleotide-binding</keyword>
<organism evidence="13 14">
    <name type="scientific">Labilithrix luteola</name>
    <dbReference type="NCBI Taxonomy" id="1391654"/>
    <lineage>
        <taxon>Bacteria</taxon>
        <taxon>Pseudomonadati</taxon>
        <taxon>Myxococcota</taxon>
        <taxon>Polyangia</taxon>
        <taxon>Polyangiales</taxon>
        <taxon>Labilitrichaceae</taxon>
        <taxon>Labilithrix</taxon>
    </lineage>
</organism>
<accession>A0A0K1Q3E7</accession>
<evidence type="ECO:0000313" key="13">
    <source>
        <dbReference type="EMBL" id="AKV00289.1"/>
    </source>
</evidence>
<dbReference type="InterPro" id="IPR004358">
    <property type="entry name" value="Sig_transdc_His_kin-like_C"/>
</dbReference>
<feature type="domain" description="Histidine kinase" evidence="11">
    <location>
        <begin position="223"/>
        <end position="442"/>
    </location>
</feature>
<evidence type="ECO:0000259" key="12">
    <source>
        <dbReference type="PROSITE" id="PS50885"/>
    </source>
</evidence>
<evidence type="ECO:0000256" key="2">
    <source>
        <dbReference type="ARBA" id="ARBA00004651"/>
    </source>
</evidence>
<proteinExistence type="predicted"/>
<evidence type="ECO:0000256" key="5">
    <source>
        <dbReference type="ARBA" id="ARBA00022553"/>
    </source>
</evidence>
<dbReference type="SUPFAM" id="SSF47384">
    <property type="entry name" value="Homodimeric domain of signal transducing histidine kinase"/>
    <property type="match status" value="1"/>
</dbReference>
<evidence type="ECO:0000256" key="7">
    <source>
        <dbReference type="ARBA" id="ARBA00022741"/>
    </source>
</evidence>
<evidence type="ECO:0000313" key="14">
    <source>
        <dbReference type="Proteomes" id="UP000064967"/>
    </source>
</evidence>
<dbReference type="AlphaFoldDB" id="A0A0K1Q3E7"/>
<dbReference type="GO" id="GO:0005886">
    <property type="term" value="C:plasma membrane"/>
    <property type="evidence" value="ECO:0007669"/>
    <property type="project" value="UniProtKB-SubCell"/>
</dbReference>
<dbReference type="OrthoDB" id="9812241at2"/>
<evidence type="ECO:0000256" key="4">
    <source>
        <dbReference type="ARBA" id="ARBA00022475"/>
    </source>
</evidence>
<dbReference type="RefSeq" id="WP_146651604.1">
    <property type="nucleotide sequence ID" value="NZ_CP012333.1"/>
</dbReference>
<dbReference type="Pfam" id="PF00512">
    <property type="entry name" value="HisKA"/>
    <property type="match status" value="1"/>
</dbReference>
<dbReference type="GO" id="GO:0000155">
    <property type="term" value="F:phosphorelay sensor kinase activity"/>
    <property type="evidence" value="ECO:0007669"/>
    <property type="project" value="InterPro"/>
</dbReference>
<dbReference type="PROSITE" id="PS50885">
    <property type="entry name" value="HAMP"/>
    <property type="match status" value="1"/>
</dbReference>
<dbReference type="InterPro" id="IPR003594">
    <property type="entry name" value="HATPase_dom"/>
</dbReference>
<keyword evidence="10" id="KW-0472">Membrane</keyword>
<dbReference type="SMART" id="SM00304">
    <property type="entry name" value="HAMP"/>
    <property type="match status" value="1"/>
</dbReference>
<comment type="catalytic activity">
    <reaction evidence="1">
        <text>ATP + protein L-histidine = ADP + protein N-phospho-L-histidine.</text>
        <dbReference type="EC" id="2.7.13.3"/>
    </reaction>
</comment>
<dbReference type="STRING" id="1391654.AKJ09_06952"/>
<dbReference type="Gene3D" id="3.30.565.10">
    <property type="entry name" value="Histidine kinase-like ATPase, C-terminal domain"/>
    <property type="match status" value="1"/>
</dbReference>
<dbReference type="InterPro" id="IPR005467">
    <property type="entry name" value="His_kinase_dom"/>
</dbReference>
<feature type="domain" description="HAMP" evidence="12">
    <location>
        <begin position="163"/>
        <end position="215"/>
    </location>
</feature>
<comment type="subcellular location">
    <subcellularLocation>
        <location evidence="2">Cell membrane</location>
        <topology evidence="2">Multi-pass membrane protein</topology>
    </subcellularLocation>
</comment>
<dbReference type="InterPro" id="IPR050980">
    <property type="entry name" value="2C_sensor_his_kinase"/>
</dbReference>
<dbReference type="FunFam" id="3.30.565.10:FF:000006">
    <property type="entry name" value="Sensor histidine kinase WalK"/>
    <property type="match status" value="1"/>
</dbReference>
<evidence type="ECO:0000256" key="6">
    <source>
        <dbReference type="ARBA" id="ARBA00022679"/>
    </source>
</evidence>
<dbReference type="CDD" id="cd06225">
    <property type="entry name" value="HAMP"/>
    <property type="match status" value="1"/>
</dbReference>
<keyword evidence="4" id="KW-1003">Cell membrane</keyword>
<dbReference type="CDD" id="cd00082">
    <property type="entry name" value="HisKA"/>
    <property type="match status" value="1"/>
</dbReference>
<sequence>MKLPITLRIYIVGLLQAALSVTAFALSITYAIRQNPELDETTVLRYVANESERALQGAADNAEYAATRIASVASELHVRVRATDTHGTSVVDIPSANVADCPPADAAGIARGPHTLCMVRQIDVPGHGPVRLELARRQFANIVERLILMFVVIFAVGSLLLGRSLAVPLRHMARVARAFGRGQTSARVALRRRDEVGEVAGAFDEMADQVVSMRRNERELLANVSHELRTPLARIRFALELADSAGSESAHWRSDIADDLDELELLIADILSAARMDLDAGQPPNGLSPLRLEDVAVEDVVTKAVSRFRNAHAERTLDVTDNTRGLTVHLDRVQSRRAIDNLLENAHKYTPDPTSAISLNIDVSESSVFIRVIDNGIGISDEDQQKLFRPFFRVDRSRSRTTGGLGLGLLLVRRIAEAHGGTATIESELGRGTTATIEFPLS</sequence>
<keyword evidence="10" id="KW-0812">Transmembrane</keyword>
<feature type="transmembrane region" description="Helical" evidence="10">
    <location>
        <begin position="146"/>
        <end position="167"/>
    </location>
</feature>
<dbReference type="Gene3D" id="1.10.8.500">
    <property type="entry name" value="HAMP domain in histidine kinase"/>
    <property type="match status" value="1"/>
</dbReference>
<keyword evidence="8 13" id="KW-0418">Kinase</keyword>
<dbReference type="EMBL" id="CP012333">
    <property type="protein sequence ID" value="AKV00289.1"/>
    <property type="molecule type" value="Genomic_DNA"/>
</dbReference>
<dbReference type="SUPFAM" id="SSF158472">
    <property type="entry name" value="HAMP domain-like"/>
    <property type="match status" value="1"/>
</dbReference>
<dbReference type="SMART" id="SM00388">
    <property type="entry name" value="HisKA"/>
    <property type="match status" value="1"/>
</dbReference>
<evidence type="ECO:0000259" key="11">
    <source>
        <dbReference type="PROSITE" id="PS50109"/>
    </source>
</evidence>